<sequence length="107" mass="12081">MTCATGMLVQVFLEPSLCTNYAYLCKAYGIPEKEAFLSGYGRVKNTEAGDDEQARLFLSRDLFDVNPLGARAVQFALHHRMFWNKKLMSVFLSMANEVRLVLKTGKP</sequence>
<organism evidence="2 3">
    <name type="scientific">Durusdinium trenchii</name>
    <dbReference type="NCBI Taxonomy" id="1381693"/>
    <lineage>
        <taxon>Eukaryota</taxon>
        <taxon>Sar</taxon>
        <taxon>Alveolata</taxon>
        <taxon>Dinophyceae</taxon>
        <taxon>Suessiales</taxon>
        <taxon>Symbiodiniaceae</taxon>
        <taxon>Durusdinium</taxon>
    </lineage>
</organism>
<evidence type="ECO:0000313" key="2">
    <source>
        <dbReference type="EMBL" id="CAK8992071.1"/>
    </source>
</evidence>
<reference evidence="2 3" key="1">
    <citation type="submission" date="2024-02" db="EMBL/GenBank/DDBJ databases">
        <authorList>
            <person name="Chen Y."/>
            <person name="Shah S."/>
            <person name="Dougan E. K."/>
            <person name="Thang M."/>
            <person name="Chan C."/>
        </authorList>
    </citation>
    <scope>NUCLEOTIDE SEQUENCE [LARGE SCALE GENOMIC DNA]</scope>
</reference>
<name>A0ABP0HPD3_9DINO</name>
<dbReference type="GO" id="GO:0004386">
    <property type="term" value="F:helicase activity"/>
    <property type="evidence" value="ECO:0007669"/>
    <property type="project" value="UniProtKB-KW"/>
</dbReference>
<comment type="caution">
    <text evidence="2">The sequence shown here is derived from an EMBL/GenBank/DDBJ whole genome shotgun (WGS) entry which is preliminary data.</text>
</comment>
<evidence type="ECO:0000313" key="3">
    <source>
        <dbReference type="Proteomes" id="UP001642484"/>
    </source>
</evidence>
<proteinExistence type="predicted"/>
<evidence type="ECO:0000313" key="1">
    <source>
        <dbReference type="EMBL" id="CAK8991957.1"/>
    </source>
</evidence>
<keyword evidence="3" id="KW-1185">Reference proteome</keyword>
<dbReference type="EMBL" id="CAXAMN010001025">
    <property type="protein sequence ID" value="CAK8991957.1"/>
    <property type="molecule type" value="Genomic_DNA"/>
</dbReference>
<dbReference type="Proteomes" id="UP001642484">
    <property type="component" value="Unassembled WGS sequence"/>
</dbReference>
<protein>
    <submittedName>
        <fullName evidence="2">Uncharacterized protein</fullName>
    </submittedName>
</protein>
<dbReference type="EMBL" id="CAXAMN010001047">
    <property type="protein sequence ID" value="CAK8992071.1"/>
    <property type="molecule type" value="Genomic_DNA"/>
</dbReference>
<gene>
    <name evidence="1" type="ORF">CCMP2556_LOCUS2665</name>
    <name evidence="2" type="ORF">CCMP2556_LOCUS2710</name>
</gene>
<accession>A0ABP0HPD3</accession>